<sequence length="145" mass="16298">MVKYLYKITPLNKDFKAKGRMDILVATINKGMYDIALQMLKSYGSIVTSPDVEKGKALQALARRPLSQNGTFQERLCGSLARIVPYVPLKKILRSSYVRKETNVGQTPRELFTDEHDKLREAGEKWMKDTATSCMLVATLIATVA</sequence>
<dbReference type="PANTHER" id="PTHR24177">
    <property type="entry name" value="CASKIN"/>
    <property type="match status" value="1"/>
</dbReference>
<keyword evidence="2" id="KW-1185">Reference proteome</keyword>
<dbReference type="OrthoDB" id="913016at2759"/>
<evidence type="ECO:0000313" key="1">
    <source>
        <dbReference type="EMBL" id="CAA2956949.1"/>
    </source>
</evidence>
<dbReference type="Proteomes" id="UP000594638">
    <property type="component" value="Unassembled WGS sequence"/>
</dbReference>
<name>A0A8S0PSB5_OLEEU</name>
<dbReference type="Gramene" id="OE9A084530T1">
    <property type="protein sequence ID" value="OE9A084530C1"/>
    <property type="gene ID" value="OE9A084530"/>
</dbReference>
<gene>
    <name evidence="1" type="ORF">OLEA9_A084530</name>
</gene>
<dbReference type="GO" id="GO:0016020">
    <property type="term" value="C:membrane"/>
    <property type="evidence" value="ECO:0007669"/>
    <property type="project" value="TreeGrafter"/>
</dbReference>
<dbReference type="AlphaFoldDB" id="A0A8S0PSB5"/>
<proteinExistence type="predicted"/>
<evidence type="ECO:0000313" key="2">
    <source>
        <dbReference type="Proteomes" id="UP000594638"/>
    </source>
</evidence>
<reference evidence="1 2" key="1">
    <citation type="submission" date="2019-12" db="EMBL/GenBank/DDBJ databases">
        <authorList>
            <person name="Alioto T."/>
            <person name="Alioto T."/>
            <person name="Gomez Garrido J."/>
        </authorList>
    </citation>
    <scope>NUCLEOTIDE SEQUENCE [LARGE SCALE GENOMIC DNA]</scope>
</reference>
<dbReference type="PANTHER" id="PTHR24177:SF434">
    <property type="entry name" value="PGG DOMAIN-CONTAINING PROTEIN"/>
    <property type="match status" value="1"/>
</dbReference>
<comment type="caution">
    <text evidence="1">The sequence shown here is derived from an EMBL/GenBank/DDBJ whole genome shotgun (WGS) entry which is preliminary data.</text>
</comment>
<protein>
    <submittedName>
        <fullName evidence="1">Ankyrin repeat-containing NPR4-like</fullName>
    </submittedName>
</protein>
<organism evidence="1 2">
    <name type="scientific">Olea europaea subsp. europaea</name>
    <dbReference type="NCBI Taxonomy" id="158383"/>
    <lineage>
        <taxon>Eukaryota</taxon>
        <taxon>Viridiplantae</taxon>
        <taxon>Streptophyta</taxon>
        <taxon>Embryophyta</taxon>
        <taxon>Tracheophyta</taxon>
        <taxon>Spermatophyta</taxon>
        <taxon>Magnoliopsida</taxon>
        <taxon>eudicotyledons</taxon>
        <taxon>Gunneridae</taxon>
        <taxon>Pentapetalae</taxon>
        <taxon>asterids</taxon>
        <taxon>lamiids</taxon>
        <taxon>Lamiales</taxon>
        <taxon>Oleaceae</taxon>
        <taxon>Oleeae</taxon>
        <taxon>Olea</taxon>
    </lineage>
</organism>
<accession>A0A8S0PSB5</accession>
<dbReference type="EMBL" id="CACTIH010000203">
    <property type="protein sequence ID" value="CAA2956949.1"/>
    <property type="molecule type" value="Genomic_DNA"/>
</dbReference>